<feature type="transmembrane region" description="Helical" evidence="6">
    <location>
        <begin position="360"/>
        <end position="381"/>
    </location>
</feature>
<feature type="transmembrane region" description="Helical" evidence="6">
    <location>
        <begin position="47"/>
        <end position="65"/>
    </location>
</feature>
<dbReference type="Proteomes" id="UP000179243">
    <property type="component" value="Unassembled WGS sequence"/>
</dbReference>
<evidence type="ECO:0000256" key="6">
    <source>
        <dbReference type="SAM" id="Phobius"/>
    </source>
</evidence>
<keyword evidence="5 6" id="KW-0472">Membrane</keyword>
<sequence>MKNTRLTSNTIVLTIGSIVSNGASVAITAICARVFAPNEFGNLMSAYALATACILIAGSGIPDHLTRSIAANTAKKTIPMPLRQSLRFLTGIGACAALMVFLIGLLWRSSNAQAGLFCMIASVWMVPFSAIAWALAVFDGFQRMRLSSFFRFSVEPAKLAILGILAYACTSISGKTVMTAWAFNWFLFSIAAVAVAFYYLRKEGINNIHGTGESTRPRFFSKSLPYLAPSISYALVPMLSLPAVALLSSNVESANLAAVLPFIALGPLVYIPFSIAFFPNIVSREAQGVASLKSVTKSILAIGITNTALLACVAWLGQELINIFMGTKYSTAVPILWVLAIAAYFDQFRFAIDPFLKAKGLALYITRAEIVRFIFCLILFPVLIPRYGALGCVAVLCIANVSAFVIRIRNVRRIQREIAHA</sequence>
<dbReference type="InterPro" id="IPR050833">
    <property type="entry name" value="Poly_Biosynth_Transport"/>
</dbReference>
<keyword evidence="4 6" id="KW-1133">Transmembrane helix</keyword>
<dbReference type="Pfam" id="PF01943">
    <property type="entry name" value="Polysacc_synt"/>
    <property type="match status" value="1"/>
</dbReference>
<evidence type="ECO:0000256" key="2">
    <source>
        <dbReference type="ARBA" id="ARBA00022475"/>
    </source>
</evidence>
<evidence type="ECO:0000256" key="3">
    <source>
        <dbReference type="ARBA" id="ARBA00022692"/>
    </source>
</evidence>
<comment type="subcellular location">
    <subcellularLocation>
        <location evidence="1">Cell membrane</location>
        <topology evidence="1">Multi-pass membrane protein</topology>
    </subcellularLocation>
</comment>
<feature type="transmembrane region" description="Helical" evidence="6">
    <location>
        <begin position="183"/>
        <end position="200"/>
    </location>
</feature>
<dbReference type="PANTHER" id="PTHR30250">
    <property type="entry name" value="PST FAMILY PREDICTED COLANIC ACID TRANSPORTER"/>
    <property type="match status" value="1"/>
</dbReference>
<dbReference type="AlphaFoldDB" id="A0A1F7F4K1"/>
<accession>A0A1F7F4K1</accession>
<evidence type="ECO:0000313" key="7">
    <source>
        <dbReference type="EMBL" id="OGK01589.1"/>
    </source>
</evidence>
<comment type="caution">
    <text evidence="7">The sequence shown here is derived from an EMBL/GenBank/DDBJ whole genome shotgun (WGS) entry which is preliminary data.</text>
</comment>
<evidence type="ECO:0000256" key="5">
    <source>
        <dbReference type="ARBA" id="ARBA00023136"/>
    </source>
</evidence>
<dbReference type="GO" id="GO:0005886">
    <property type="term" value="C:plasma membrane"/>
    <property type="evidence" value="ECO:0007669"/>
    <property type="project" value="UniProtKB-SubCell"/>
</dbReference>
<feature type="transmembrane region" description="Helical" evidence="6">
    <location>
        <begin position="259"/>
        <end position="278"/>
    </location>
</feature>
<evidence type="ECO:0008006" key="9">
    <source>
        <dbReference type="Google" id="ProtNLM"/>
    </source>
</evidence>
<feature type="transmembrane region" description="Helical" evidence="6">
    <location>
        <begin position="12"/>
        <end position="35"/>
    </location>
</feature>
<feature type="transmembrane region" description="Helical" evidence="6">
    <location>
        <begin position="329"/>
        <end position="348"/>
    </location>
</feature>
<gene>
    <name evidence="7" type="ORF">A2519_05970</name>
</gene>
<keyword evidence="2" id="KW-1003">Cell membrane</keyword>
<dbReference type="InterPro" id="IPR002797">
    <property type="entry name" value="Polysacc_synth"/>
</dbReference>
<evidence type="ECO:0000256" key="4">
    <source>
        <dbReference type="ARBA" id="ARBA00022989"/>
    </source>
</evidence>
<evidence type="ECO:0000256" key="1">
    <source>
        <dbReference type="ARBA" id="ARBA00004651"/>
    </source>
</evidence>
<proteinExistence type="predicted"/>
<dbReference type="PANTHER" id="PTHR30250:SF11">
    <property type="entry name" value="O-ANTIGEN TRANSPORTER-RELATED"/>
    <property type="match status" value="1"/>
</dbReference>
<feature type="transmembrane region" description="Helical" evidence="6">
    <location>
        <begin position="86"/>
        <end position="107"/>
    </location>
</feature>
<reference evidence="7 8" key="1">
    <citation type="journal article" date="2016" name="Nat. Commun.">
        <title>Thousands of microbial genomes shed light on interconnected biogeochemical processes in an aquifer system.</title>
        <authorList>
            <person name="Anantharaman K."/>
            <person name="Brown C.T."/>
            <person name="Hug L.A."/>
            <person name="Sharon I."/>
            <person name="Castelle C.J."/>
            <person name="Probst A.J."/>
            <person name="Thomas B.C."/>
            <person name="Singh A."/>
            <person name="Wilkins M.J."/>
            <person name="Karaoz U."/>
            <person name="Brodie E.L."/>
            <person name="Williams K.H."/>
            <person name="Hubbard S.S."/>
            <person name="Banfield J.F."/>
        </authorList>
    </citation>
    <scope>NUCLEOTIDE SEQUENCE [LARGE SCALE GENOMIC DNA]</scope>
</reference>
<name>A0A1F7F4K1_UNCRA</name>
<evidence type="ECO:0000313" key="8">
    <source>
        <dbReference type="Proteomes" id="UP000179243"/>
    </source>
</evidence>
<feature type="transmembrane region" description="Helical" evidence="6">
    <location>
        <begin position="226"/>
        <end position="247"/>
    </location>
</feature>
<organism evidence="7 8">
    <name type="scientific">Candidatus Raymondbacteria bacterium RIFOXYD12_FULL_49_13</name>
    <dbReference type="NCBI Taxonomy" id="1817890"/>
    <lineage>
        <taxon>Bacteria</taxon>
        <taxon>Raymondiibacteriota</taxon>
    </lineage>
</organism>
<feature type="transmembrane region" description="Helical" evidence="6">
    <location>
        <begin position="299"/>
        <end position="317"/>
    </location>
</feature>
<keyword evidence="3 6" id="KW-0812">Transmembrane</keyword>
<dbReference type="EMBL" id="MFYX01000123">
    <property type="protein sequence ID" value="OGK01589.1"/>
    <property type="molecule type" value="Genomic_DNA"/>
</dbReference>
<feature type="transmembrane region" description="Helical" evidence="6">
    <location>
        <begin position="113"/>
        <end position="138"/>
    </location>
</feature>
<protein>
    <recommendedName>
        <fullName evidence="9">Polysaccharide biosynthesis protein C-terminal domain-containing protein</fullName>
    </recommendedName>
</protein>
<feature type="transmembrane region" description="Helical" evidence="6">
    <location>
        <begin position="387"/>
        <end position="406"/>
    </location>
</feature>